<dbReference type="EMBL" id="AP014946">
    <property type="protein sequence ID" value="BAT61602.1"/>
    <property type="molecule type" value="Genomic_DNA"/>
</dbReference>
<name>A0A0S3Q0B3_9BRAD</name>
<dbReference type="AlphaFoldDB" id="A0A0S3Q0B3"/>
<gene>
    <name evidence="1" type="ORF">GJW-30_1_04161</name>
</gene>
<sequence length="69" mass="7520">MRLSEPYRGYNIDFVTSGRLWKATIFAASLATPFIDSTSAPILVEDLEAARSLAQARINLTLLDFASAA</sequence>
<reference evidence="1 2" key="1">
    <citation type="submission" date="2015-08" db="EMBL/GenBank/DDBJ databases">
        <title>Investigation of the bacterial diversity of lava forest soil.</title>
        <authorList>
            <person name="Lee J.S."/>
        </authorList>
    </citation>
    <scope>NUCLEOTIDE SEQUENCE [LARGE SCALE GENOMIC DNA]</scope>
    <source>
        <strain evidence="1 2">GJW-30</strain>
    </source>
</reference>
<protein>
    <submittedName>
        <fullName evidence="1">Uncharacterized protein</fullName>
    </submittedName>
</protein>
<organism evidence="1 2">
    <name type="scientific">Variibacter gotjawalensis</name>
    <dbReference type="NCBI Taxonomy" id="1333996"/>
    <lineage>
        <taxon>Bacteria</taxon>
        <taxon>Pseudomonadati</taxon>
        <taxon>Pseudomonadota</taxon>
        <taxon>Alphaproteobacteria</taxon>
        <taxon>Hyphomicrobiales</taxon>
        <taxon>Nitrobacteraceae</taxon>
        <taxon>Variibacter</taxon>
    </lineage>
</organism>
<evidence type="ECO:0000313" key="1">
    <source>
        <dbReference type="EMBL" id="BAT61602.1"/>
    </source>
</evidence>
<evidence type="ECO:0000313" key="2">
    <source>
        <dbReference type="Proteomes" id="UP000236884"/>
    </source>
</evidence>
<dbReference type="RefSeq" id="WP_130364617.1">
    <property type="nucleotide sequence ID" value="NZ_AP014946.1"/>
</dbReference>
<accession>A0A0S3Q0B3</accession>
<proteinExistence type="predicted"/>
<dbReference type="Proteomes" id="UP000236884">
    <property type="component" value="Chromosome"/>
</dbReference>
<dbReference type="KEGG" id="vgo:GJW-30_1_04161"/>
<keyword evidence="2" id="KW-1185">Reference proteome</keyword>